<evidence type="ECO:0000313" key="4">
    <source>
        <dbReference type="Proteomes" id="UP000821866"/>
    </source>
</evidence>
<reference evidence="3" key="2">
    <citation type="submission" date="2021-09" db="EMBL/GenBank/DDBJ databases">
        <authorList>
            <person name="Jia N."/>
            <person name="Wang J."/>
            <person name="Shi W."/>
            <person name="Du L."/>
            <person name="Sun Y."/>
            <person name="Zhan W."/>
            <person name="Jiang J."/>
            <person name="Wang Q."/>
            <person name="Zhang B."/>
            <person name="Ji P."/>
            <person name="Sakyi L.B."/>
            <person name="Cui X."/>
            <person name="Yuan T."/>
            <person name="Jiang B."/>
            <person name="Yang W."/>
            <person name="Lam T.T.-Y."/>
            <person name="Chang Q."/>
            <person name="Ding S."/>
            <person name="Wang X."/>
            <person name="Zhu J."/>
            <person name="Ruan X."/>
            <person name="Zhao L."/>
            <person name="Wei J."/>
            <person name="Que T."/>
            <person name="Du C."/>
            <person name="Cheng J."/>
            <person name="Dai P."/>
            <person name="Han X."/>
            <person name="Huang E."/>
            <person name="Gao Y."/>
            <person name="Liu J."/>
            <person name="Shao H."/>
            <person name="Ye R."/>
            <person name="Li L."/>
            <person name="Wei W."/>
            <person name="Wang X."/>
            <person name="Wang C."/>
            <person name="Huo Q."/>
            <person name="Li W."/>
            <person name="Guo W."/>
            <person name="Chen H."/>
            <person name="Chen S."/>
            <person name="Zhou L."/>
            <person name="Zhou L."/>
            <person name="Ni X."/>
            <person name="Tian J."/>
            <person name="Zhou Y."/>
            <person name="Sheng Y."/>
            <person name="Liu T."/>
            <person name="Pan Y."/>
            <person name="Xia L."/>
            <person name="Li J."/>
            <person name="Zhao F."/>
            <person name="Cao W."/>
        </authorList>
    </citation>
    <scope>NUCLEOTIDE SEQUENCE</scope>
    <source>
        <strain evidence="3">Rmic-2018</strain>
        <tissue evidence="3">Larvae</tissue>
    </source>
</reference>
<evidence type="ECO:0008006" key="5">
    <source>
        <dbReference type="Google" id="ProtNLM"/>
    </source>
</evidence>
<feature type="region of interest" description="Disordered" evidence="1">
    <location>
        <begin position="140"/>
        <end position="159"/>
    </location>
</feature>
<evidence type="ECO:0000313" key="3">
    <source>
        <dbReference type="EMBL" id="KAH8009635.1"/>
    </source>
</evidence>
<feature type="signal peptide" evidence="2">
    <location>
        <begin position="1"/>
        <end position="17"/>
    </location>
</feature>
<dbReference type="Proteomes" id="UP000821866">
    <property type="component" value="Chromosome 9"/>
</dbReference>
<keyword evidence="2" id="KW-0732">Signal</keyword>
<reference evidence="3" key="1">
    <citation type="journal article" date="2020" name="Cell">
        <title>Large-Scale Comparative Analyses of Tick Genomes Elucidate Their Genetic Diversity and Vector Capacities.</title>
        <authorList>
            <consortium name="Tick Genome and Microbiome Consortium (TIGMIC)"/>
            <person name="Jia N."/>
            <person name="Wang J."/>
            <person name="Shi W."/>
            <person name="Du L."/>
            <person name="Sun Y."/>
            <person name="Zhan W."/>
            <person name="Jiang J.F."/>
            <person name="Wang Q."/>
            <person name="Zhang B."/>
            <person name="Ji P."/>
            <person name="Bell-Sakyi L."/>
            <person name="Cui X.M."/>
            <person name="Yuan T.T."/>
            <person name="Jiang B.G."/>
            <person name="Yang W.F."/>
            <person name="Lam T.T."/>
            <person name="Chang Q.C."/>
            <person name="Ding S.J."/>
            <person name="Wang X.J."/>
            <person name="Zhu J.G."/>
            <person name="Ruan X.D."/>
            <person name="Zhao L."/>
            <person name="Wei J.T."/>
            <person name="Ye R.Z."/>
            <person name="Que T.C."/>
            <person name="Du C.H."/>
            <person name="Zhou Y.H."/>
            <person name="Cheng J.X."/>
            <person name="Dai P.F."/>
            <person name="Guo W.B."/>
            <person name="Han X.H."/>
            <person name="Huang E.J."/>
            <person name="Li L.F."/>
            <person name="Wei W."/>
            <person name="Gao Y.C."/>
            <person name="Liu J.Z."/>
            <person name="Shao H.Z."/>
            <person name="Wang X."/>
            <person name="Wang C.C."/>
            <person name="Yang T.C."/>
            <person name="Huo Q.B."/>
            <person name="Li W."/>
            <person name="Chen H.Y."/>
            <person name="Chen S.E."/>
            <person name="Zhou L.G."/>
            <person name="Ni X.B."/>
            <person name="Tian J.H."/>
            <person name="Sheng Y."/>
            <person name="Liu T."/>
            <person name="Pan Y.S."/>
            <person name="Xia L.Y."/>
            <person name="Li J."/>
            <person name="Zhao F."/>
            <person name="Cao W.C."/>
        </authorList>
    </citation>
    <scope>NUCLEOTIDE SEQUENCE</scope>
    <source>
        <strain evidence="3">Rmic-2018</strain>
    </source>
</reference>
<organism evidence="3 4">
    <name type="scientific">Rhipicephalus microplus</name>
    <name type="common">Cattle tick</name>
    <name type="synonym">Boophilus microplus</name>
    <dbReference type="NCBI Taxonomy" id="6941"/>
    <lineage>
        <taxon>Eukaryota</taxon>
        <taxon>Metazoa</taxon>
        <taxon>Ecdysozoa</taxon>
        <taxon>Arthropoda</taxon>
        <taxon>Chelicerata</taxon>
        <taxon>Arachnida</taxon>
        <taxon>Acari</taxon>
        <taxon>Parasitiformes</taxon>
        <taxon>Ixodida</taxon>
        <taxon>Ixodoidea</taxon>
        <taxon>Ixodidae</taxon>
        <taxon>Rhipicephalinae</taxon>
        <taxon>Rhipicephalus</taxon>
        <taxon>Boophilus</taxon>
    </lineage>
</organism>
<dbReference type="EMBL" id="JABSTU010000011">
    <property type="protein sequence ID" value="KAH8009635.1"/>
    <property type="molecule type" value="Genomic_DNA"/>
</dbReference>
<gene>
    <name evidence="3" type="ORF">HPB51_018903</name>
</gene>
<evidence type="ECO:0000256" key="1">
    <source>
        <dbReference type="SAM" id="MobiDB-lite"/>
    </source>
</evidence>
<dbReference type="AlphaFoldDB" id="A0A9J6D6B5"/>
<sequence>MLLRILLKVALVAETSAGSGENVSVELPRLATLMPDLGSTELPLSAENVVAPRKRAESGFQRVSLLAGAHNASDATAWPPSTLNIRARKNAAEARSNDGIKRLQDTSAITTSTLRNIEGASENTNHTNKQPSEVWRITSPNERSHIKSGNVSPCGNDDYERPDLMASALNDYDAGNTRLD</sequence>
<accession>A0A9J6D6B5</accession>
<feature type="chain" id="PRO_5039938259" description="Secreted protein" evidence="2">
    <location>
        <begin position="18"/>
        <end position="180"/>
    </location>
</feature>
<name>A0A9J6D6B5_RHIMP</name>
<comment type="caution">
    <text evidence="3">The sequence shown here is derived from an EMBL/GenBank/DDBJ whole genome shotgun (WGS) entry which is preliminary data.</text>
</comment>
<evidence type="ECO:0000256" key="2">
    <source>
        <dbReference type="SAM" id="SignalP"/>
    </source>
</evidence>
<protein>
    <recommendedName>
        <fullName evidence="5">Secreted protein</fullName>
    </recommendedName>
</protein>
<keyword evidence="4" id="KW-1185">Reference proteome</keyword>
<proteinExistence type="predicted"/>